<dbReference type="PANTHER" id="PTHR10648">
    <property type="entry name" value="SERINE/THREONINE-PROTEIN PHOSPHATASE PP2A 65 KDA REGULATORY SUBUNIT"/>
    <property type="match status" value="1"/>
</dbReference>
<accession>A0ABM3FJR7</accession>
<feature type="region of interest" description="Disordered" evidence="3">
    <location>
        <begin position="22"/>
        <end position="45"/>
    </location>
</feature>
<evidence type="ECO:0000313" key="6">
    <source>
        <dbReference type="RefSeq" id="XP_046588263.1"/>
    </source>
</evidence>
<organism evidence="5 6">
    <name type="scientific">Neodiprion lecontei</name>
    <name type="common">Redheaded pine sawfly</name>
    <dbReference type="NCBI Taxonomy" id="441921"/>
    <lineage>
        <taxon>Eukaryota</taxon>
        <taxon>Metazoa</taxon>
        <taxon>Ecdysozoa</taxon>
        <taxon>Arthropoda</taxon>
        <taxon>Hexapoda</taxon>
        <taxon>Insecta</taxon>
        <taxon>Pterygota</taxon>
        <taxon>Neoptera</taxon>
        <taxon>Endopterygota</taxon>
        <taxon>Hymenoptera</taxon>
        <taxon>Tenthredinoidea</taxon>
        <taxon>Diprionidae</taxon>
        <taxon>Diprioninae</taxon>
        <taxon>Neodiprion</taxon>
    </lineage>
</organism>
<proteinExistence type="predicted"/>
<dbReference type="SUPFAM" id="SSF48371">
    <property type="entry name" value="ARM repeat"/>
    <property type="match status" value="1"/>
</dbReference>
<evidence type="ECO:0000256" key="2">
    <source>
        <dbReference type="PROSITE-ProRule" id="PRU00103"/>
    </source>
</evidence>
<dbReference type="Pfam" id="PF22956">
    <property type="entry name" value="VPS15-like_hel"/>
    <property type="match status" value="1"/>
</dbReference>
<sequence>MWIREEISEIFRRRIAVADKDDEEIGSEAEDCSSDEGVGVDGDEGGGADYPSALVKLQLEAASPTIFNRQMVGRVLVDIFRNAVDTGIQLPIEEIMIPIGKIAADPEATVRSELVEQVPHVAMICEEAPNRFRHVLPQHLLGIVIKYLRDDDNQVRKTAQAALLVLMERGLLEKEPIEELICPVVLELSFVNDPSVEIHTGAIALMCKMAPLVGRELTERLFLDRFAKLCSDDIFYVRKVCAANLADFCAAVSKESIETILLPRFIDLCTDDVWGVRKACAEVIMSVSCCVSLHHRQHTLAPVFAALLGDVSKWVRMSAFQTLGPFISTFAQQFTALAYNQYGEVVFTNQQGMELRYNKLSYSNPRTLNFCETSSFGCLSRKYDEYNDKFEVEFSPVSMVGSRNRDKDEDGFKPASESTVTEESGSSDDTDKFNPFLFYYISPDMPLDLDLVEAGRPTNSENGNAKEEAPSLDKKKENQPVSNDSVNNADDDVSGSVSVENSSQLLNDTIDVRDAYDERKNITQNANGNSGNKCNAAGDNYQCVVPQVLIDYFVSMTETTQVVQTDSEILQHCAFSFPAVALTLEKHNWPLLKDAYLSLASALPWKVRLTLASSIHEIALILGEDLAARDLVPIYDGFIKDLDEVRIGALKHLATFLKVLRPSERCQYLPRLNNFLVTDAEWNWRFREELANQLLEAVTLFNPYDVSKYIAPLSLHLLVDKIAAVRTVALALVTQIISHLSVDEALVTALVQELGHMLPRSVKWTRRQTYGILCSQLITNGAITADRFSKEMLPHLIDLSWDTVPNVRLAVARTLARNVATRGPEWQGGPEQAEAVKTKLKHLRQDVDRDVREHAILIRTQ</sequence>
<reference evidence="6" key="1">
    <citation type="submission" date="2025-08" db="UniProtKB">
        <authorList>
            <consortium name="RefSeq"/>
        </authorList>
    </citation>
    <scope>IDENTIFICATION</scope>
    <source>
        <tissue evidence="6">Thorax and Abdomen</tissue>
    </source>
</reference>
<feature type="compositionally biased region" description="Low complexity" evidence="3">
    <location>
        <begin position="481"/>
        <end position="500"/>
    </location>
</feature>
<name>A0ABM3FJR7_NEOLC</name>
<keyword evidence="5" id="KW-1185">Reference proteome</keyword>
<keyword evidence="1" id="KW-0677">Repeat</keyword>
<dbReference type="InterPro" id="IPR055231">
    <property type="entry name" value="2AA_helical"/>
</dbReference>
<dbReference type="GeneID" id="107222594"/>
<evidence type="ECO:0000256" key="3">
    <source>
        <dbReference type="SAM" id="MobiDB-lite"/>
    </source>
</evidence>
<feature type="compositionally biased region" description="Acidic residues" evidence="3">
    <location>
        <begin position="22"/>
        <end position="34"/>
    </location>
</feature>
<dbReference type="InterPro" id="IPR021133">
    <property type="entry name" value="HEAT_type_2"/>
</dbReference>
<dbReference type="PROSITE" id="PS50077">
    <property type="entry name" value="HEAT_REPEAT"/>
    <property type="match status" value="1"/>
</dbReference>
<feature type="domain" description="Phosphatase 2A Regulatory Subunit A helical" evidence="4">
    <location>
        <begin position="103"/>
        <end position="327"/>
    </location>
</feature>
<feature type="region of interest" description="Disordered" evidence="3">
    <location>
        <begin position="400"/>
        <end position="429"/>
    </location>
</feature>
<feature type="region of interest" description="Disordered" evidence="3">
    <location>
        <begin position="451"/>
        <end position="500"/>
    </location>
</feature>
<feature type="repeat" description="HEAT" evidence="2">
    <location>
        <begin position="792"/>
        <end position="825"/>
    </location>
</feature>
<dbReference type="InterPro" id="IPR051023">
    <property type="entry name" value="PP2A_Regulatory_Subunit_A"/>
</dbReference>
<dbReference type="Gene3D" id="1.25.10.10">
    <property type="entry name" value="Leucine-rich Repeat Variant"/>
    <property type="match status" value="2"/>
</dbReference>
<gene>
    <name evidence="6" type="primary">LOC107222594</name>
</gene>
<evidence type="ECO:0000313" key="5">
    <source>
        <dbReference type="Proteomes" id="UP000829291"/>
    </source>
</evidence>
<dbReference type="RefSeq" id="XP_046588263.1">
    <property type="nucleotide sequence ID" value="XM_046732307.1"/>
</dbReference>
<dbReference type="Proteomes" id="UP000829291">
    <property type="component" value="Chromosome 2"/>
</dbReference>
<dbReference type="InterPro" id="IPR011989">
    <property type="entry name" value="ARM-like"/>
</dbReference>
<protein>
    <submittedName>
        <fullName evidence="6">Serine/threonine-protein phosphatase 4 regulatory subunit 1 isoform X2</fullName>
    </submittedName>
</protein>
<evidence type="ECO:0000256" key="1">
    <source>
        <dbReference type="ARBA" id="ARBA00022737"/>
    </source>
</evidence>
<feature type="compositionally biased region" description="Basic and acidic residues" evidence="3">
    <location>
        <begin position="464"/>
        <end position="478"/>
    </location>
</feature>
<dbReference type="PANTHER" id="PTHR10648:SF1">
    <property type="entry name" value="SERINE_THREONINE-PROTEIN PHOSPHATASE 4 REGULATORY SUBUNIT 1"/>
    <property type="match status" value="1"/>
</dbReference>
<feature type="compositionally biased region" description="Basic and acidic residues" evidence="3">
    <location>
        <begin position="403"/>
        <end position="412"/>
    </location>
</feature>
<evidence type="ECO:0000259" key="4">
    <source>
        <dbReference type="Pfam" id="PF22956"/>
    </source>
</evidence>
<dbReference type="InterPro" id="IPR016024">
    <property type="entry name" value="ARM-type_fold"/>
</dbReference>